<organism evidence="2 3">
    <name type="scientific">Triticum urartu</name>
    <name type="common">Red wild einkorn</name>
    <name type="synonym">Crithodium urartu</name>
    <dbReference type="NCBI Taxonomy" id="4572"/>
    <lineage>
        <taxon>Eukaryota</taxon>
        <taxon>Viridiplantae</taxon>
        <taxon>Streptophyta</taxon>
        <taxon>Embryophyta</taxon>
        <taxon>Tracheophyta</taxon>
        <taxon>Spermatophyta</taxon>
        <taxon>Magnoliopsida</taxon>
        <taxon>Liliopsida</taxon>
        <taxon>Poales</taxon>
        <taxon>Poaceae</taxon>
        <taxon>BOP clade</taxon>
        <taxon>Pooideae</taxon>
        <taxon>Triticodae</taxon>
        <taxon>Triticeae</taxon>
        <taxon>Triticinae</taxon>
        <taxon>Triticum</taxon>
    </lineage>
</organism>
<dbReference type="EnsemblPlants" id="TuG1812G0300003928.01.T02">
    <property type="protein sequence ID" value="TuG1812G0300003928.01.T02"/>
    <property type="gene ID" value="TuG1812G0300003928.01"/>
</dbReference>
<name>A0A8R7TZ79_TRIUA</name>
<dbReference type="Proteomes" id="UP000015106">
    <property type="component" value="Chromosome 3"/>
</dbReference>
<feature type="compositionally biased region" description="Low complexity" evidence="1">
    <location>
        <begin position="151"/>
        <end position="165"/>
    </location>
</feature>
<feature type="compositionally biased region" description="Basic and acidic residues" evidence="1">
    <location>
        <begin position="134"/>
        <end position="149"/>
    </location>
</feature>
<accession>A0A8R7TZ79</accession>
<feature type="region of interest" description="Disordered" evidence="1">
    <location>
        <begin position="126"/>
        <end position="174"/>
    </location>
</feature>
<dbReference type="GO" id="GO:0003700">
    <property type="term" value="F:DNA-binding transcription factor activity"/>
    <property type="evidence" value="ECO:0007669"/>
    <property type="project" value="TreeGrafter"/>
</dbReference>
<protein>
    <recommendedName>
        <fullName evidence="4">CCT domain-containing protein</fullName>
    </recommendedName>
</protein>
<reference evidence="2" key="3">
    <citation type="submission" date="2022-06" db="UniProtKB">
        <authorList>
            <consortium name="EnsemblPlants"/>
        </authorList>
    </citation>
    <scope>IDENTIFICATION</scope>
</reference>
<feature type="compositionally biased region" description="Gly residues" evidence="1">
    <location>
        <begin position="44"/>
        <end position="54"/>
    </location>
</feature>
<sequence length="174" mass="19005">MSSSPSSSCGDLYDFSSSACTVRRVFSTGDLQGMNGSSPVPSGDGCGQDAGGGPFSQKVGRYSAEERKERVQRYRLKRHQRNFTKKITVRTIPISIRLCKCTPSLATNVLPSLALVPAVRVQEVAGRQPAEGEGPVREERRGGDGDRRPGGVRQQLRLLRLQRSQQPEHGEQPL</sequence>
<feature type="region of interest" description="Disordered" evidence="1">
    <location>
        <begin position="31"/>
        <end position="66"/>
    </location>
</feature>
<dbReference type="PANTHER" id="PTHR31319">
    <property type="entry name" value="ZINC FINGER PROTEIN CONSTANS-LIKE 4"/>
    <property type="match status" value="1"/>
</dbReference>
<evidence type="ECO:0008006" key="4">
    <source>
        <dbReference type="Google" id="ProtNLM"/>
    </source>
</evidence>
<evidence type="ECO:0000256" key="1">
    <source>
        <dbReference type="SAM" id="MobiDB-lite"/>
    </source>
</evidence>
<dbReference type="GO" id="GO:0005634">
    <property type="term" value="C:nucleus"/>
    <property type="evidence" value="ECO:0007669"/>
    <property type="project" value="TreeGrafter"/>
</dbReference>
<keyword evidence="3" id="KW-1185">Reference proteome</keyword>
<dbReference type="GO" id="GO:0009909">
    <property type="term" value="P:regulation of flower development"/>
    <property type="evidence" value="ECO:0007669"/>
    <property type="project" value="InterPro"/>
</dbReference>
<dbReference type="InterPro" id="IPR045281">
    <property type="entry name" value="CONSTANS-like"/>
</dbReference>
<dbReference type="PANTHER" id="PTHR31319:SF100">
    <property type="entry name" value="OS01G0835700 PROTEIN"/>
    <property type="match status" value="1"/>
</dbReference>
<dbReference type="AlphaFoldDB" id="A0A8R7TZ79"/>
<reference evidence="3" key="1">
    <citation type="journal article" date="2013" name="Nature">
        <title>Draft genome of the wheat A-genome progenitor Triticum urartu.</title>
        <authorList>
            <person name="Ling H.Q."/>
            <person name="Zhao S."/>
            <person name="Liu D."/>
            <person name="Wang J."/>
            <person name="Sun H."/>
            <person name="Zhang C."/>
            <person name="Fan H."/>
            <person name="Li D."/>
            <person name="Dong L."/>
            <person name="Tao Y."/>
            <person name="Gao C."/>
            <person name="Wu H."/>
            <person name="Li Y."/>
            <person name="Cui Y."/>
            <person name="Guo X."/>
            <person name="Zheng S."/>
            <person name="Wang B."/>
            <person name="Yu K."/>
            <person name="Liang Q."/>
            <person name="Yang W."/>
            <person name="Lou X."/>
            <person name="Chen J."/>
            <person name="Feng M."/>
            <person name="Jian J."/>
            <person name="Zhang X."/>
            <person name="Luo G."/>
            <person name="Jiang Y."/>
            <person name="Liu J."/>
            <person name="Wang Z."/>
            <person name="Sha Y."/>
            <person name="Zhang B."/>
            <person name="Wu H."/>
            <person name="Tang D."/>
            <person name="Shen Q."/>
            <person name="Xue P."/>
            <person name="Zou S."/>
            <person name="Wang X."/>
            <person name="Liu X."/>
            <person name="Wang F."/>
            <person name="Yang Y."/>
            <person name="An X."/>
            <person name="Dong Z."/>
            <person name="Zhang K."/>
            <person name="Zhang X."/>
            <person name="Luo M.C."/>
            <person name="Dvorak J."/>
            <person name="Tong Y."/>
            <person name="Wang J."/>
            <person name="Yang H."/>
            <person name="Li Z."/>
            <person name="Wang D."/>
            <person name="Zhang A."/>
            <person name="Wang J."/>
        </authorList>
    </citation>
    <scope>NUCLEOTIDE SEQUENCE</scope>
    <source>
        <strain evidence="3">cv. G1812</strain>
    </source>
</reference>
<dbReference type="Gramene" id="TuG1812G0300003928.01.T02">
    <property type="protein sequence ID" value="TuG1812G0300003928.01.T02"/>
    <property type="gene ID" value="TuG1812G0300003928.01"/>
</dbReference>
<evidence type="ECO:0000313" key="3">
    <source>
        <dbReference type="Proteomes" id="UP000015106"/>
    </source>
</evidence>
<evidence type="ECO:0000313" key="2">
    <source>
        <dbReference type="EnsemblPlants" id="TuG1812G0300003928.01.T02"/>
    </source>
</evidence>
<proteinExistence type="predicted"/>
<reference evidence="2" key="2">
    <citation type="submission" date="2018-03" db="EMBL/GenBank/DDBJ databases">
        <title>The Triticum urartu genome reveals the dynamic nature of wheat genome evolution.</title>
        <authorList>
            <person name="Ling H."/>
            <person name="Ma B."/>
            <person name="Shi X."/>
            <person name="Liu H."/>
            <person name="Dong L."/>
            <person name="Sun H."/>
            <person name="Cao Y."/>
            <person name="Gao Q."/>
            <person name="Zheng S."/>
            <person name="Li Y."/>
            <person name="Yu Y."/>
            <person name="Du H."/>
            <person name="Qi M."/>
            <person name="Li Y."/>
            <person name="Yu H."/>
            <person name="Cui Y."/>
            <person name="Wang N."/>
            <person name="Chen C."/>
            <person name="Wu H."/>
            <person name="Zhao Y."/>
            <person name="Zhang J."/>
            <person name="Li Y."/>
            <person name="Zhou W."/>
            <person name="Zhang B."/>
            <person name="Hu W."/>
            <person name="Eijk M."/>
            <person name="Tang J."/>
            <person name="Witsenboer H."/>
            <person name="Zhao S."/>
            <person name="Li Z."/>
            <person name="Zhang A."/>
            <person name="Wang D."/>
            <person name="Liang C."/>
        </authorList>
    </citation>
    <scope>NUCLEOTIDE SEQUENCE [LARGE SCALE GENOMIC DNA]</scope>
    <source>
        <strain evidence="2">cv. G1812</strain>
    </source>
</reference>